<dbReference type="Proteomes" id="UP000821837">
    <property type="component" value="Unassembled WGS sequence"/>
</dbReference>
<organism evidence="2 3">
    <name type="scientific">Rhipicephalus sanguineus</name>
    <name type="common">Brown dog tick</name>
    <name type="synonym">Ixodes sanguineus</name>
    <dbReference type="NCBI Taxonomy" id="34632"/>
    <lineage>
        <taxon>Eukaryota</taxon>
        <taxon>Metazoa</taxon>
        <taxon>Ecdysozoa</taxon>
        <taxon>Arthropoda</taxon>
        <taxon>Chelicerata</taxon>
        <taxon>Arachnida</taxon>
        <taxon>Acari</taxon>
        <taxon>Parasitiformes</taxon>
        <taxon>Ixodida</taxon>
        <taxon>Ixodoidea</taxon>
        <taxon>Ixodidae</taxon>
        <taxon>Rhipicephalinae</taxon>
        <taxon>Rhipicephalus</taxon>
        <taxon>Rhipicephalus</taxon>
    </lineage>
</organism>
<accession>A0A9D4Q8C4</accession>
<evidence type="ECO:0000313" key="2">
    <source>
        <dbReference type="EMBL" id="KAH7969753.1"/>
    </source>
</evidence>
<sequence>MFCLSSWSSTRTWRETLLVSRQVRVLAALWAEVSAALNALGPAVKAVRHWRKYWSRLCCDSRKLARDVERERRRTGGGRLGGVEGRVLAILDRTGPDSDPIRLFTGDDEQRRKAMSQAHPVKRRKVYLDRDQPFQVPASSFYKRIKDHAAATSRGASGASTSRCDGDDDSIDATAPSIVHSDDDGDRVAISTFSTSDDGEENSEE</sequence>
<evidence type="ECO:0000313" key="3">
    <source>
        <dbReference type="Proteomes" id="UP000821837"/>
    </source>
</evidence>
<proteinExistence type="predicted"/>
<dbReference type="EMBL" id="JABSTV010001248">
    <property type="protein sequence ID" value="KAH7969753.1"/>
    <property type="molecule type" value="Genomic_DNA"/>
</dbReference>
<reference evidence="2" key="1">
    <citation type="journal article" date="2020" name="Cell">
        <title>Large-Scale Comparative Analyses of Tick Genomes Elucidate Their Genetic Diversity and Vector Capacities.</title>
        <authorList>
            <consortium name="Tick Genome and Microbiome Consortium (TIGMIC)"/>
            <person name="Jia N."/>
            <person name="Wang J."/>
            <person name="Shi W."/>
            <person name="Du L."/>
            <person name="Sun Y."/>
            <person name="Zhan W."/>
            <person name="Jiang J.F."/>
            <person name="Wang Q."/>
            <person name="Zhang B."/>
            <person name="Ji P."/>
            <person name="Bell-Sakyi L."/>
            <person name="Cui X.M."/>
            <person name="Yuan T.T."/>
            <person name="Jiang B.G."/>
            <person name="Yang W.F."/>
            <person name="Lam T.T."/>
            <person name="Chang Q.C."/>
            <person name="Ding S.J."/>
            <person name="Wang X.J."/>
            <person name="Zhu J.G."/>
            <person name="Ruan X.D."/>
            <person name="Zhao L."/>
            <person name="Wei J.T."/>
            <person name="Ye R.Z."/>
            <person name="Que T.C."/>
            <person name="Du C.H."/>
            <person name="Zhou Y.H."/>
            <person name="Cheng J.X."/>
            <person name="Dai P.F."/>
            <person name="Guo W.B."/>
            <person name="Han X.H."/>
            <person name="Huang E.J."/>
            <person name="Li L.F."/>
            <person name="Wei W."/>
            <person name="Gao Y.C."/>
            <person name="Liu J.Z."/>
            <person name="Shao H.Z."/>
            <person name="Wang X."/>
            <person name="Wang C.C."/>
            <person name="Yang T.C."/>
            <person name="Huo Q.B."/>
            <person name="Li W."/>
            <person name="Chen H.Y."/>
            <person name="Chen S.E."/>
            <person name="Zhou L.G."/>
            <person name="Ni X.B."/>
            <person name="Tian J.H."/>
            <person name="Sheng Y."/>
            <person name="Liu T."/>
            <person name="Pan Y.S."/>
            <person name="Xia L.Y."/>
            <person name="Li J."/>
            <person name="Zhao F."/>
            <person name="Cao W.C."/>
        </authorList>
    </citation>
    <scope>NUCLEOTIDE SEQUENCE</scope>
    <source>
        <strain evidence="2">Rsan-2018</strain>
    </source>
</reference>
<dbReference type="VEuPathDB" id="VectorBase:RSAN_042683"/>
<dbReference type="AlphaFoldDB" id="A0A9D4Q8C4"/>
<reference evidence="2" key="2">
    <citation type="submission" date="2021-09" db="EMBL/GenBank/DDBJ databases">
        <authorList>
            <person name="Jia N."/>
            <person name="Wang J."/>
            <person name="Shi W."/>
            <person name="Du L."/>
            <person name="Sun Y."/>
            <person name="Zhan W."/>
            <person name="Jiang J."/>
            <person name="Wang Q."/>
            <person name="Zhang B."/>
            <person name="Ji P."/>
            <person name="Sakyi L.B."/>
            <person name="Cui X."/>
            <person name="Yuan T."/>
            <person name="Jiang B."/>
            <person name="Yang W."/>
            <person name="Lam T.T.-Y."/>
            <person name="Chang Q."/>
            <person name="Ding S."/>
            <person name="Wang X."/>
            <person name="Zhu J."/>
            <person name="Ruan X."/>
            <person name="Zhao L."/>
            <person name="Wei J."/>
            <person name="Que T."/>
            <person name="Du C."/>
            <person name="Cheng J."/>
            <person name="Dai P."/>
            <person name="Han X."/>
            <person name="Huang E."/>
            <person name="Gao Y."/>
            <person name="Liu J."/>
            <person name="Shao H."/>
            <person name="Ye R."/>
            <person name="Li L."/>
            <person name="Wei W."/>
            <person name="Wang X."/>
            <person name="Wang C."/>
            <person name="Huo Q."/>
            <person name="Li W."/>
            <person name="Guo W."/>
            <person name="Chen H."/>
            <person name="Chen S."/>
            <person name="Zhou L."/>
            <person name="Zhou L."/>
            <person name="Ni X."/>
            <person name="Tian J."/>
            <person name="Zhou Y."/>
            <person name="Sheng Y."/>
            <person name="Liu T."/>
            <person name="Pan Y."/>
            <person name="Xia L."/>
            <person name="Li J."/>
            <person name="Zhao F."/>
            <person name="Cao W."/>
        </authorList>
    </citation>
    <scope>NUCLEOTIDE SEQUENCE</scope>
    <source>
        <strain evidence="2">Rsan-2018</strain>
        <tissue evidence="2">Larvae</tissue>
    </source>
</reference>
<feature type="compositionally biased region" description="Low complexity" evidence="1">
    <location>
        <begin position="150"/>
        <end position="163"/>
    </location>
</feature>
<feature type="region of interest" description="Disordered" evidence="1">
    <location>
        <begin position="149"/>
        <end position="205"/>
    </location>
</feature>
<name>A0A9D4Q8C4_RHISA</name>
<protein>
    <submittedName>
        <fullName evidence="2">Uncharacterized protein</fullName>
    </submittedName>
</protein>
<comment type="caution">
    <text evidence="2">The sequence shown here is derived from an EMBL/GenBank/DDBJ whole genome shotgun (WGS) entry which is preliminary data.</text>
</comment>
<evidence type="ECO:0000256" key="1">
    <source>
        <dbReference type="SAM" id="MobiDB-lite"/>
    </source>
</evidence>
<gene>
    <name evidence="2" type="ORF">HPB52_021721</name>
</gene>
<keyword evidence="3" id="KW-1185">Reference proteome</keyword>